<dbReference type="SMART" id="SM00530">
    <property type="entry name" value="HTH_XRE"/>
    <property type="match status" value="1"/>
</dbReference>
<evidence type="ECO:0000256" key="1">
    <source>
        <dbReference type="ARBA" id="ARBA00023125"/>
    </source>
</evidence>
<evidence type="ECO:0000313" key="3">
    <source>
        <dbReference type="EMBL" id="MXO87640.1"/>
    </source>
</evidence>
<keyword evidence="1" id="KW-0238">DNA-binding</keyword>
<organism evidence="3 4">
    <name type="scientific">Alteraurantiacibacter aestuarii</name>
    <dbReference type="NCBI Taxonomy" id="650004"/>
    <lineage>
        <taxon>Bacteria</taxon>
        <taxon>Pseudomonadati</taxon>
        <taxon>Pseudomonadota</taxon>
        <taxon>Alphaproteobacteria</taxon>
        <taxon>Sphingomonadales</taxon>
        <taxon>Erythrobacteraceae</taxon>
        <taxon>Alteraurantiacibacter</taxon>
    </lineage>
</organism>
<accession>A0A844ZKU9</accession>
<dbReference type="Pfam" id="PF01381">
    <property type="entry name" value="HTH_3"/>
    <property type="match status" value="1"/>
</dbReference>
<dbReference type="RefSeq" id="WP_160589610.1">
    <property type="nucleotide sequence ID" value="NZ_BAAAFP010000002.1"/>
</dbReference>
<reference evidence="3 4" key="1">
    <citation type="submission" date="2019-12" db="EMBL/GenBank/DDBJ databases">
        <title>Genomic-based taxomic classification of the family Erythrobacteraceae.</title>
        <authorList>
            <person name="Xu L."/>
        </authorList>
    </citation>
    <scope>NUCLEOTIDE SEQUENCE [LARGE SCALE GENOMIC DNA]</scope>
    <source>
        <strain evidence="3 4">JCM 16339</strain>
    </source>
</reference>
<sequence length="67" mass="7452">MKNSIRLLRAEKGWSQAELADQVGVSRNSVNSIENGKFDPSLPLAFRIAHAFGLTVEEVFDKEDAFT</sequence>
<dbReference type="PROSITE" id="PS50943">
    <property type="entry name" value="HTH_CROC1"/>
    <property type="match status" value="1"/>
</dbReference>
<dbReference type="Gene3D" id="1.10.260.40">
    <property type="entry name" value="lambda repressor-like DNA-binding domains"/>
    <property type="match status" value="1"/>
</dbReference>
<proteinExistence type="predicted"/>
<dbReference type="InterPro" id="IPR001387">
    <property type="entry name" value="Cro/C1-type_HTH"/>
</dbReference>
<evidence type="ECO:0000259" key="2">
    <source>
        <dbReference type="PROSITE" id="PS50943"/>
    </source>
</evidence>
<dbReference type="EMBL" id="WTYY01000002">
    <property type="protein sequence ID" value="MXO87640.1"/>
    <property type="molecule type" value="Genomic_DNA"/>
</dbReference>
<feature type="domain" description="HTH cro/C1-type" evidence="2">
    <location>
        <begin position="5"/>
        <end position="59"/>
    </location>
</feature>
<protein>
    <submittedName>
        <fullName evidence="3">Helix-turn-helix domain-containing protein</fullName>
    </submittedName>
</protein>
<dbReference type="InterPro" id="IPR010982">
    <property type="entry name" value="Lambda_DNA-bd_dom_sf"/>
</dbReference>
<dbReference type="Proteomes" id="UP000435243">
    <property type="component" value="Unassembled WGS sequence"/>
</dbReference>
<dbReference type="CDD" id="cd00093">
    <property type="entry name" value="HTH_XRE"/>
    <property type="match status" value="1"/>
</dbReference>
<dbReference type="PANTHER" id="PTHR46558:SF4">
    <property type="entry name" value="DNA-BIDING PHAGE PROTEIN"/>
    <property type="match status" value="1"/>
</dbReference>
<keyword evidence="4" id="KW-1185">Reference proteome</keyword>
<name>A0A844ZKU9_9SPHN</name>
<dbReference type="AlphaFoldDB" id="A0A844ZKU9"/>
<dbReference type="GO" id="GO:0003677">
    <property type="term" value="F:DNA binding"/>
    <property type="evidence" value="ECO:0007669"/>
    <property type="project" value="UniProtKB-KW"/>
</dbReference>
<dbReference type="SUPFAM" id="SSF47413">
    <property type="entry name" value="lambda repressor-like DNA-binding domains"/>
    <property type="match status" value="1"/>
</dbReference>
<dbReference type="PANTHER" id="PTHR46558">
    <property type="entry name" value="TRACRIPTIONAL REGULATORY PROTEIN-RELATED-RELATED"/>
    <property type="match status" value="1"/>
</dbReference>
<gene>
    <name evidence="3" type="ORF">GRI32_02695</name>
</gene>
<comment type="caution">
    <text evidence="3">The sequence shown here is derived from an EMBL/GenBank/DDBJ whole genome shotgun (WGS) entry which is preliminary data.</text>
</comment>
<dbReference type="OrthoDB" id="3034420at2"/>
<evidence type="ECO:0000313" key="4">
    <source>
        <dbReference type="Proteomes" id="UP000435243"/>
    </source>
</evidence>